<sequence length="79" mass="7354">MGGGPGFGGQCGQEGAGGGVRARVGTGVCGQGCLGRGGLSGRGYRGRPTAPHLPGSAGGPGAPAPTVRGRPVGDDARNG</sequence>
<evidence type="ECO:0000256" key="1">
    <source>
        <dbReference type="SAM" id="MobiDB-lite"/>
    </source>
</evidence>
<dbReference type="AlphaFoldDB" id="A0A919F067"/>
<gene>
    <name evidence="2" type="ORF">GCM10018980_56800</name>
</gene>
<feature type="region of interest" description="Disordered" evidence="1">
    <location>
        <begin position="1"/>
        <end position="22"/>
    </location>
</feature>
<feature type="compositionally biased region" description="Gly residues" evidence="1">
    <location>
        <begin position="1"/>
        <end position="20"/>
    </location>
</feature>
<keyword evidence="3" id="KW-1185">Reference proteome</keyword>
<dbReference type="EMBL" id="BNBF01000020">
    <property type="protein sequence ID" value="GHG65221.1"/>
    <property type="molecule type" value="Genomic_DNA"/>
</dbReference>
<comment type="caution">
    <text evidence="2">The sequence shown here is derived from an EMBL/GenBank/DDBJ whole genome shotgun (WGS) entry which is preliminary data.</text>
</comment>
<organism evidence="2 3">
    <name type="scientific">Streptomyces capoamus</name>
    <dbReference type="NCBI Taxonomy" id="68183"/>
    <lineage>
        <taxon>Bacteria</taxon>
        <taxon>Bacillati</taxon>
        <taxon>Actinomycetota</taxon>
        <taxon>Actinomycetes</taxon>
        <taxon>Kitasatosporales</taxon>
        <taxon>Streptomycetaceae</taxon>
        <taxon>Streptomyces</taxon>
    </lineage>
</organism>
<dbReference type="Proteomes" id="UP000619355">
    <property type="component" value="Unassembled WGS sequence"/>
</dbReference>
<evidence type="ECO:0000313" key="2">
    <source>
        <dbReference type="EMBL" id="GHG65221.1"/>
    </source>
</evidence>
<name>A0A919F067_9ACTN</name>
<evidence type="ECO:0000313" key="3">
    <source>
        <dbReference type="Proteomes" id="UP000619355"/>
    </source>
</evidence>
<accession>A0A919F067</accession>
<feature type="compositionally biased region" description="Low complexity" evidence="1">
    <location>
        <begin position="46"/>
        <end position="55"/>
    </location>
</feature>
<feature type="compositionally biased region" description="Gly residues" evidence="1">
    <location>
        <begin position="34"/>
        <end position="43"/>
    </location>
</feature>
<reference evidence="3" key="1">
    <citation type="journal article" date="2019" name="Int. J. Syst. Evol. Microbiol.">
        <title>The Global Catalogue of Microorganisms (GCM) 10K type strain sequencing project: providing services to taxonomists for standard genome sequencing and annotation.</title>
        <authorList>
            <consortium name="The Broad Institute Genomics Platform"/>
            <consortium name="The Broad Institute Genome Sequencing Center for Infectious Disease"/>
            <person name="Wu L."/>
            <person name="Ma J."/>
        </authorList>
    </citation>
    <scope>NUCLEOTIDE SEQUENCE [LARGE SCALE GENOMIC DNA]</scope>
    <source>
        <strain evidence="3">JCM 4253</strain>
    </source>
</reference>
<feature type="region of interest" description="Disordered" evidence="1">
    <location>
        <begin position="34"/>
        <end position="79"/>
    </location>
</feature>
<proteinExistence type="predicted"/>
<protein>
    <submittedName>
        <fullName evidence="2">Uncharacterized protein</fullName>
    </submittedName>
</protein>